<dbReference type="Proteomes" id="UP000067598">
    <property type="component" value="Unassembled WGS sequence"/>
</dbReference>
<evidence type="ECO:0000313" key="10">
    <source>
        <dbReference type="Proteomes" id="UP000067598"/>
    </source>
</evidence>
<dbReference type="InterPro" id="IPR037185">
    <property type="entry name" value="EmrE-like"/>
</dbReference>
<dbReference type="Pfam" id="PF00893">
    <property type="entry name" value="Multi_Drug_Res"/>
    <property type="match status" value="1"/>
</dbReference>
<dbReference type="EMBL" id="LJGP01000076">
    <property type="protein sequence ID" value="KWU02768.1"/>
    <property type="molecule type" value="Genomic_DNA"/>
</dbReference>
<dbReference type="InterPro" id="IPR000390">
    <property type="entry name" value="Small_drug/metabolite_transptr"/>
</dbReference>
<evidence type="ECO:0000313" key="9">
    <source>
        <dbReference type="EMBL" id="KWU02768.1"/>
    </source>
</evidence>
<sequence>MTWIYLVIAGIFEVVWSTTMKLSQGFTKVGWAIATIIGMIASFAGLIIATKHLPIGIAYPVWTGIGAVGSVLVGVFLFHDQMNMITWIFVILLIVSIIGIKITAGH</sequence>
<name>A0A109DC92_9LACO</name>
<accession>A0A109DC92</accession>
<dbReference type="FunFam" id="1.10.3730.20:FF:000001">
    <property type="entry name" value="Quaternary ammonium compound resistance transporter SugE"/>
    <property type="match status" value="1"/>
</dbReference>
<evidence type="ECO:0000256" key="6">
    <source>
        <dbReference type="ARBA" id="ARBA00023136"/>
    </source>
</evidence>
<comment type="similarity">
    <text evidence="7">Belongs to the drug/metabolite transporter (DMT) superfamily. Small multidrug resistance (SMR) (TC 2.A.7.1) family.</text>
</comment>
<organism evidence="9 10">
    <name type="scientific">Lactobacillus crispatus</name>
    <dbReference type="NCBI Taxonomy" id="47770"/>
    <lineage>
        <taxon>Bacteria</taxon>
        <taxon>Bacillati</taxon>
        <taxon>Bacillota</taxon>
        <taxon>Bacilli</taxon>
        <taxon>Lactobacillales</taxon>
        <taxon>Lactobacillaceae</taxon>
        <taxon>Lactobacillus</taxon>
    </lineage>
</organism>
<keyword evidence="2" id="KW-0813">Transport</keyword>
<dbReference type="PANTHER" id="PTHR30561:SF0">
    <property type="entry name" value="GUANIDINIUM EXPORTER"/>
    <property type="match status" value="1"/>
</dbReference>
<protein>
    <submittedName>
        <fullName evidence="9">Supressor protein SugE</fullName>
    </submittedName>
</protein>
<reference evidence="9 10" key="1">
    <citation type="journal article" date="2016" name="Microbiology (Mosc.)">
        <title>Comparison of Lactobacillus crispatus isolates from Lactobacillus-dominated vaginal microbiomes with isolates from microbiomes containing bacterial vaginosis-associated bacteria.</title>
        <authorList>
            <person name="Abdelmaksoud A.A."/>
            <person name="Koparde V.N."/>
            <person name="Sheth N.U."/>
            <person name="Serrano M.G."/>
            <person name="Glascock A.L."/>
            <person name="Fettweis J.M."/>
            <person name="Strauss Iii J.F."/>
            <person name="Buck G.A."/>
            <person name="Jefferson K.K."/>
        </authorList>
    </citation>
    <scope>NUCLEOTIDE SEQUENCE [LARGE SCALE GENOMIC DNA]</scope>
    <source>
        <strain evidence="9 10">VMC3</strain>
    </source>
</reference>
<comment type="caution">
    <text evidence="9">The sequence shown here is derived from an EMBL/GenBank/DDBJ whole genome shotgun (WGS) entry which is preliminary data.</text>
</comment>
<dbReference type="InterPro" id="IPR045324">
    <property type="entry name" value="Small_multidrug_res"/>
</dbReference>
<feature type="transmembrane region" description="Helical" evidence="8">
    <location>
        <begin position="84"/>
        <end position="104"/>
    </location>
</feature>
<keyword evidence="4 7" id="KW-0812">Transmembrane</keyword>
<dbReference type="PANTHER" id="PTHR30561">
    <property type="entry name" value="SMR FAMILY PROTON-DEPENDENT DRUG EFFLUX TRANSPORTER SUGE"/>
    <property type="match status" value="1"/>
</dbReference>
<keyword evidence="3" id="KW-1003">Cell membrane</keyword>
<dbReference type="Gene3D" id="1.10.3730.20">
    <property type="match status" value="1"/>
</dbReference>
<feature type="transmembrane region" description="Helical" evidence="8">
    <location>
        <begin position="57"/>
        <end position="78"/>
    </location>
</feature>
<evidence type="ECO:0000256" key="7">
    <source>
        <dbReference type="RuleBase" id="RU003942"/>
    </source>
</evidence>
<evidence type="ECO:0000256" key="8">
    <source>
        <dbReference type="SAM" id="Phobius"/>
    </source>
</evidence>
<dbReference type="GO" id="GO:0022857">
    <property type="term" value="F:transmembrane transporter activity"/>
    <property type="evidence" value="ECO:0007669"/>
    <property type="project" value="InterPro"/>
</dbReference>
<comment type="subcellular location">
    <subcellularLocation>
        <location evidence="1 7">Cell membrane</location>
        <topology evidence="1 7">Multi-pass membrane protein</topology>
    </subcellularLocation>
</comment>
<keyword evidence="6 8" id="KW-0472">Membrane</keyword>
<proteinExistence type="inferred from homology"/>
<evidence type="ECO:0000256" key="2">
    <source>
        <dbReference type="ARBA" id="ARBA00022448"/>
    </source>
</evidence>
<dbReference type="SUPFAM" id="SSF103481">
    <property type="entry name" value="Multidrug resistance efflux transporter EmrE"/>
    <property type="match status" value="1"/>
</dbReference>
<keyword evidence="5 8" id="KW-1133">Transmembrane helix</keyword>
<dbReference type="PATRIC" id="fig|47770.28.peg.2044"/>
<evidence type="ECO:0000256" key="5">
    <source>
        <dbReference type="ARBA" id="ARBA00022989"/>
    </source>
</evidence>
<evidence type="ECO:0000256" key="4">
    <source>
        <dbReference type="ARBA" id="ARBA00022692"/>
    </source>
</evidence>
<gene>
    <name evidence="9" type="ORF">AEL95_10840</name>
</gene>
<evidence type="ECO:0000256" key="1">
    <source>
        <dbReference type="ARBA" id="ARBA00004651"/>
    </source>
</evidence>
<dbReference type="GO" id="GO:0005886">
    <property type="term" value="C:plasma membrane"/>
    <property type="evidence" value="ECO:0007669"/>
    <property type="project" value="UniProtKB-SubCell"/>
</dbReference>
<dbReference type="AlphaFoldDB" id="A0A109DC92"/>
<dbReference type="RefSeq" id="WP_060462633.1">
    <property type="nucleotide sequence ID" value="NZ_AP025162.1"/>
</dbReference>
<evidence type="ECO:0000256" key="3">
    <source>
        <dbReference type="ARBA" id="ARBA00022475"/>
    </source>
</evidence>
<feature type="transmembrane region" description="Helical" evidence="8">
    <location>
        <begin position="29"/>
        <end position="50"/>
    </location>
</feature>